<organism evidence="3">
    <name type="scientific">Ostreococcus tauri</name>
    <name type="common">Marine green alga</name>
    <dbReference type="NCBI Taxonomy" id="70448"/>
    <lineage>
        <taxon>Eukaryota</taxon>
        <taxon>Viridiplantae</taxon>
        <taxon>Chlorophyta</taxon>
        <taxon>Mamiellophyceae</taxon>
        <taxon>Mamiellales</taxon>
        <taxon>Bathycoccaceae</taxon>
        <taxon>Ostreococcus</taxon>
    </lineage>
</organism>
<proteinExistence type="predicted"/>
<feature type="region of interest" description="Disordered" evidence="2">
    <location>
        <begin position="137"/>
        <end position="168"/>
    </location>
</feature>
<evidence type="ECO:0000313" key="3">
    <source>
        <dbReference type="EMBL" id="OUS42561.1"/>
    </source>
</evidence>
<feature type="compositionally biased region" description="Polar residues" evidence="2">
    <location>
        <begin position="17"/>
        <end position="29"/>
    </location>
</feature>
<feature type="region of interest" description="Disordered" evidence="2">
    <location>
        <begin position="1"/>
        <end position="29"/>
    </location>
</feature>
<protein>
    <submittedName>
        <fullName evidence="3">Uncharacterized protein</fullName>
    </submittedName>
</protein>
<feature type="coiled-coil region" evidence="1">
    <location>
        <begin position="172"/>
        <end position="299"/>
    </location>
</feature>
<dbReference type="EMBL" id="KZ155838">
    <property type="protein sequence ID" value="OUS42561.1"/>
    <property type="molecule type" value="Genomic_DNA"/>
</dbReference>
<accession>A0A1Y5HZ66</accession>
<dbReference type="Proteomes" id="UP000195557">
    <property type="component" value="Unassembled WGS sequence"/>
</dbReference>
<evidence type="ECO:0000256" key="2">
    <source>
        <dbReference type="SAM" id="MobiDB-lite"/>
    </source>
</evidence>
<dbReference type="AlphaFoldDB" id="A0A1Y5HZ66"/>
<reference evidence="3" key="1">
    <citation type="submission" date="2017-04" db="EMBL/GenBank/DDBJ databases">
        <title>Population genomics of picophytoplankton unveils novel chromosome hypervariability.</title>
        <authorList>
            <consortium name="DOE Joint Genome Institute"/>
            <person name="Blanc-Mathieu R."/>
            <person name="Krasovec M."/>
            <person name="Hebrard M."/>
            <person name="Yau S."/>
            <person name="Desgranges E."/>
            <person name="Martin J."/>
            <person name="Schackwitz W."/>
            <person name="Kuo A."/>
            <person name="Salin G."/>
            <person name="Donnadieu C."/>
            <person name="Desdevises Y."/>
            <person name="Sanchez-Ferandin S."/>
            <person name="Moreau H."/>
            <person name="Rivals E."/>
            <person name="Grigoriev I.V."/>
            <person name="Grimsley N."/>
            <person name="Eyre-Walker A."/>
            <person name="Piganeau G."/>
        </authorList>
    </citation>
    <scope>NUCLEOTIDE SEQUENCE [LARGE SCALE GENOMIC DNA]</scope>
    <source>
        <strain evidence="3">RCC 1115</strain>
    </source>
</reference>
<keyword evidence="1" id="KW-0175">Coiled coil</keyword>
<name>A0A1Y5HZ66_OSTTA</name>
<gene>
    <name evidence="3" type="ORF">BE221DRAFT_187257</name>
</gene>
<evidence type="ECO:0000256" key="1">
    <source>
        <dbReference type="SAM" id="Coils"/>
    </source>
</evidence>
<sequence>MLESDENVPPRARAVPGTSSQTPTRLSLQKSLGNARVVTPFDARRATRAIVGADVVTFDDITAMIRDASTGERDPKTGAQVGVDVDAFARALERRASEGHREKKTEAVTSDALMELARELLPEYGGGTERGKVGVEAAPSARAVGARETRDAGRATREMEEVDRTQNASGALTAASETLASVRAENDSLRAALAKTRAANEDLQRCAESAEARENEARAALRECMISLHHESVGRERLRVELTKANEELQRCRESAESAVATELALEARIKHLRNGDLVSALRERLIESQNELKAEIKASDMARRRFAREKMRIDSFVMRLRDKARTLGICLELLEVDDDASASESDD</sequence>
<feature type="compositionally biased region" description="Basic and acidic residues" evidence="2">
    <location>
        <begin position="145"/>
        <end position="164"/>
    </location>
</feature>